<feature type="region of interest" description="Disordered" evidence="1">
    <location>
        <begin position="187"/>
        <end position="208"/>
    </location>
</feature>
<accession>A0AA38WZJ3</accession>
<name>A0AA38WZJ3_9EURO</name>
<feature type="compositionally biased region" description="Basic and acidic residues" evidence="1">
    <location>
        <begin position="118"/>
        <end position="127"/>
    </location>
</feature>
<feature type="compositionally biased region" description="Polar residues" evidence="1">
    <location>
        <begin position="37"/>
        <end position="46"/>
    </location>
</feature>
<evidence type="ECO:0000256" key="1">
    <source>
        <dbReference type="SAM" id="MobiDB-lite"/>
    </source>
</evidence>
<protein>
    <submittedName>
        <fullName evidence="2">Uncharacterized protein</fullName>
    </submittedName>
</protein>
<dbReference type="EMBL" id="JAPDRK010000020">
    <property type="protein sequence ID" value="KAJ9604036.1"/>
    <property type="molecule type" value="Genomic_DNA"/>
</dbReference>
<feature type="compositionally biased region" description="Polar residues" evidence="1">
    <location>
        <begin position="263"/>
        <end position="272"/>
    </location>
</feature>
<feature type="region of interest" description="Disordered" evidence="1">
    <location>
        <begin position="29"/>
        <end position="127"/>
    </location>
</feature>
<evidence type="ECO:0000313" key="2">
    <source>
        <dbReference type="EMBL" id="KAJ9604036.1"/>
    </source>
</evidence>
<feature type="region of interest" description="Disordered" evidence="1">
    <location>
        <begin position="254"/>
        <end position="274"/>
    </location>
</feature>
<dbReference type="Proteomes" id="UP001172673">
    <property type="component" value="Unassembled WGS sequence"/>
</dbReference>
<feature type="compositionally biased region" description="Low complexity" evidence="1">
    <location>
        <begin position="47"/>
        <end position="57"/>
    </location>
</feature>
<gene>
    <name evidence="2" type="ORF">H2200_011559</name>
</gene>
<dbReference type="AlphaFoldDB" id="A0AA38WZJ3"/>
<evidence type="ECO:0000313" key="3">
    <source>
        <dbReference type="Proteomes" id="UP001172673"/>
    </source>
</evidence>
<sequence length="632" mass="68697">MPPLLPGHGLQAGAATSTHTLTFFIHHGPEIVPDEPTSPTSEPGQHSSAISIPRSRPAIPPRRSSKSILGYVTTKYTDGSSEADYSSPISSSPAESRQDGDTRRQTPFKRHLTGLGRRRAENNDAFRPLEREYTSTYRSGVWSFETSSAESAAQDAKANSDTFHDVPLGPPLGAHYLFNRPGSAILSSARGSQSQAASPERPCDGNDSLAVQHLEGSQIDGLLSNASKHLPKPSVHTEVALQIFGNGPMIAENEGSGHREPSFLSQTSSAPPSHSRIERVLDGSVSAGIAPEIPLELKHEIIAPQQTAHRVVDALQYADAQQSGPVAATQLDMYTEVHDESLHTALEPLGAPTAQTSLGATSETLETAAEESRGAFFESTIDNEQSELYERDMETPNQLHTHSVSRELLPIGVAARNAQLALEELPQILEPIHQLIFEEQSRTEGLRIAVNDNMLLRQKLRVAQQTISERDGQIARLMQTYSTGLQVKQTRESVSGHSAPGAVSATFDSAVETESPDWTPPKFTSRVPVYDHFEPDQRVNPRMRPSSPTRGRRLCPPDETDADEEFAEEENGGLHKNTGQSVFSGPLCHAEDLSSDTGTVIRHVDHDSRELYGDDGGPVIRHFELPLEKIVG</sequence>
<feature type="region of interest" description="Disordered" evidence="1">
    <location>
        <begin position="536"/>
        <end position="563"/>
    </location>
</feature>
<proteinExistence type="predicted"/>
<feature type="compositionally biased region" description="Low complexity" evidence="1">
    <location>
        <begin position="80"/>
        <end position="95"/>
    </location>
</feature>
<comment type="caution">
    <text evidence="2">The sequence shown here is derived from an EMBL/GenBank/DDBJ whole genome shotgun (WGS) entry which is preliminary data.</text>
</comment>
<keyword evidence="3" id="KW-1185">Reference proteome</keyword>
<organism evidence="2 3">
    <name type="scientific">Cladophialophora chaetospira</name>
    <dbReference type="NCBI Taxonomy" id="386627"/>
    <lineage>
        <taxon>Eukaryota</taxon>
        <taxon>Fungi</taxon>
        <taxon>Dikarya</taxon>
        <taxon>Ascomycota</taxon>
        <taxon>Pezizomycotina</taxon>
        <taxon>Eurotiomycetes</taxon>
        <taxon>Chaetothyriomycetidae</taxon>
        <taxon>Chaetothyriales</taxon>
        <taxon>Herpotrichiellaceae</taxon>
        <taxon>Cladophialophora</taxon>
    </lineage>
</organism>
<reference evidence="2" key="1">
    <citation type="submission" date="2022-10" db="EMBL/GenBank/DDBJ databases">
        <title>Culturing micro-colonial fungi from biological soil crusts in the Mojave desert and describing Neophaeococcomyces mojavensis, and introducing the new genera and species Taxawa tesnikishii.</title>
        <authorList>
            <person name="Kurbessoian T."/>
            <person name="Stajich J.E."/>
        </authorList>
    </citation>
    <scope>NUCLEOTIDE SEQUENCE</scope>
    <source>
        <strain evidence="2">TK_41</strain>
    </source>
</reference>
<feature type="compositionally biased region" description="Low complexity" evidence="1">
    <location>
        <begin position="187"/>
        <end position="198"/>
    </location>
</feature>